<keyword evidence="1" id="KW-0812">Transmembrane</keyword>
<dbReference type="EMBL" id="FOYS01000007">
    <property type="protein sequence ID" value="SFR68535.1"/>
    <property type="molecule type" value="Genomic_DNA"/>
</dbReference>
<dbReference type="AlphaFoldDB" id="A0A1I6IP61"/>
<evidence type="ECO:0000313" key="2">
    <source>
        <dbReference type="EMBL" id="SFR68535.1"/>
    </source>
</evidence>
<protein>
    <recommendedName>
        <fullName evidence="4">TIGR04206 family protein</fullName>
    </recommendedName>
</protein>
<gene>
    <name evidence="2" type="ORF">SAMN04488124_3434</name>
</gene>
<evidence type="ECO:0000313" key="3">
    <source>
        <dbReference type="Proteomes" id="UP000243250"/>
    </source>
</evidence>
<feature type="transmembrane region" description="Helical" evidence="1">
    <location>
        <begin position="7"/>
        <end position="29"/>
    </location>
</feature>
<dbReference type="STRING" id="555875.SAMN04488124_3434"/>
<feature type="transmembrane region" description="Helical" evidence="1">
    <location>
        <begin position="81"/>
        <end position="98"/>
    </location>
</feature>
<dbReference type="Proteomes" id="UP000243250">
    <property type="component" value="Unassembled WGS sequence"/>
</dbReference>
<keyword evidence="1" id="KW-0472">Membrane</keyword>
<keyword evidence="3" id="KW-1185">Reference proteome</keyword>
<keyword evidence="1" id="KW-1133">Transmembrane helix</keyword>
<evidence type="ECO:0008006" key="4">
    <source>
        <dbReference type="Google" id="ProtNLM"/>
    </source>
</evidence>
<proteinExistence type="predicted"/>
<organism evidence="2 3">
    <name type="scientific">Halogeometricum limi</name>
    <dbReference type="NCBI Taxonomy" id="555875"/>
    <lineage>
        <taxon>Archaea</taxon>
        <taxon>Methanobacteriati</taxon>
        <taxon>Methanobacteriota</taxon>
        <taxon>Stenosarchaea group</taxon>
        <taxon>Halobacteria</taxon>
        <taxon>Halobacteriales</taxon>
        <taxon>Haloferacaceae</taxon>
        <taxon>Halogeometricum</taxon>
    </lineage>
</organism>
<sequence length="134" mass="13084">MPSGTTLARGLAAVGTLLVVVGCYLPWQVVPPSHTGPVTAILVPGMETGFNGFDSLLVGASAVATGLLFARSGRSGRISGLFATLVGVGIAAFAFQYSTDSVASARVVAIGLPLTGVGGGLLATAGVVAVLAAD</sequence>
<accession>A0A1I6IP61</accession>
<feature type="transmembrane region" description="Helical" evidence="1">
    <location>
        <begin position="110"/>
        <end position="133"/>
    </location>
</feature>
<name>A0A1I6IP61_9EURY</name>
<reference evidence="3" key="1">
    <citation type="submission" date="2016-10" db="EMBL/GenBank/DDBJ databases">
        <authorList>
            <person name="Varghese N."/>
            <person name="Submissions S."/>
        </authorList>
    </citation>
    <scope>NUCLEOTIDE SEQUENCE [LARGE SCALE GENOMIC DNA]</scope>
    <source>
        <strain evidence="3">CGMCC 1.8711</strain>
    </source>
</reference>
<evidence type="ECO:0000256" key="1">
    <source>
        <dbReference type="SAM" id="Phobius"/>
    </source>
</evidence>
<dbReference type="RefSeq" id="WP_089883219.1">
    <property type="nucleotide sequence ID" value="NZ_FOYS01000007.1"/>
</dbReference>
<feature type="transmembrane region" description="Helical" evidence="1">
    <location>
        <begin position="49"/>
        <end position="69"/>
    </location>
</feature>